<evidence type="ECO:0000256" key="1">
    <source>
        <dbReference type="SAM" id="Phobius"/>
    </source>
</evidence>
<name>A0A9X4H5V1_9FIRM</name>
<dbReference type="PANTHER" id="PTHR37810:SF5">
    <property type="entry name" value="IMMUNITY PROTEIN SDPI"/>
    <property type="match status" value="1"/>
</dbReference>
<dbReference type="Pfam" id="PF07853">
    <property type="entry name" value="DUF1648"/>
    <property type="match status" value="1"/>
</dbReference>
<dbReference type="PIRSF" id="PIRSF038959">
    <property type="entry name" value="SdpI"/>
    <property type="match status" value="1"/>
</dbReference>
<dbReference type="GO" id="GO:0009636">
    <property type="term" value="P:response to toxic substance"/>
    <property type="evidence" value="ECO:0007669"/>
    <property type="project" value="TreeGrafter"/>
</dbReference>
<evidence type="ECO:0000313" key="3">
    <source>
        <dbReference type="EMBL" id="MDF9409948.1"/>
    </source>
</evidence>
<dbReference type="Proteomes" id="UP001154312">
    <property type="component" value="Unassembled WGS sequence"/>
</dbReference>
<dbReference type="PANTHER" id="PTHR37810">
    <property type="entry name" value="IMMUNITY PROTEIN SDPI"/>
    <property type="match status" value="1"/>
</dbReference>
<evidence type="ECO:0000259" key="2">
    <source>
        <dbReference type="Pfam" id="PF07853"/>
    </source>
</evidence>
<feature type="transmembrane region" description="Helical" evidence="1">
    <location>
        <begin position="131"/>
        <end position="148"/>
    </location>
</feature>
<dbReference type="InterPro" id="IPR012867">
    <property type="entry name" value="DUF1648"/>
</dbReference>
<sequence>MNKVINRDKKGGCVISIKEEWPLLLIIIGTLIAGLIFYPHLPEQVASHWNLRGEVDRYSSRFWGAFGIPIMTAAIYIMMVLLPLIDPRKQNYQKFAGAYRLLRAALVVFMTGLYIVIVADARGYQMPVGRVVMTGVALLIIVMGNFMGQIRQNYFVGIKTPWTLANEVVWRKTHRLAARLWVVAGLIGLVAALSGGIAGAVIMGISLGAAAIIPIVFSYLEFRRQQQ</sequence>
<feature type="domain" description="DUF1648" evidence="2">
    <location>
        <begin position="25"/>
        <end position="72"/>
    </location>
</feature>
<dbReference type="Pfam" id="PF13630">
    <property type="entry name" value="SdpI"/>
    <property type="match status" value="1"/>
</dbReference>
<dbReference type="InterPro" id="IPR025962">
    <property type="entry name" value="SdpI/YhfL"/>
</dbReference>
<keyword evidence="4" id="KW-1185">Reference proteome</keyword>
<dbReference type="RefSeq" id="WP_277445476.1">
    <property type="nucleotide sequence ID" value="NZ_JAKOAV010000053.1"/>
</dbReference>
<accession>A0A9X4H5V1</accession>
<feature type="transmembrane region" description="Helical" evidence="1">
    <location>
        <begin position="21"/>
        <end position="41"/>
    </location>
</feature>
<dbReference type="AlphaFoldDB" id="A0A9X4H5V1"/>
<feature type="transmembrane region" description="Helical" evidence="1">
    <location>
        <begin position="97"/>
        <end position="119"/>
    </location>
</feature>
<comment type="caution">
    <text evidence="3">The sequence shown here is derived from an EMBL/GenBank/DDBJ whole genome shotgun (WGS) entry which is preliminary data.</text>
</comment>
<feature type="transmembrane region" description="Helical" evidence="1">
    <location>
        <begin position="200"/>
        <end position="220"/>
    </location>
</feature>
<dbReference type="EMBL" id="JAKOAV010000053">
    <property type="protein sequence ID" value="MDF9409948.1"/>
    <property type="molecule type" value="Genomic_DNA"/>
</dbReference>
<keyword evidence="1" id="KW-1133">Transmembrane helix</keyword>
<feature type="transmembrane region" description="Helical" evidence="1">
    <location>
        <begin position="176"/>
        <end position="194"/>
    </location>
</feature>
<proteinExistence type="predicted"/>
<keyword evidence="1" id="KW-0472">Membrane</keyword>
<dbReference type="InterPro" id="IPR026272">
    <property type="entry name" value="SdpI"/>
</dbReference>
<organism evidence="3 4">
    <name type="scientific">Pelotomaculum isophthalicicum JI</name>
    <dbReference type="NCBI Taxonomy" id="947010"/>
    <lineage>
        <taxon>Bacteria</taxon>
        <taxon>Bacillati</taxon>
        <taxon>Bacillota</taxon>
        <taxon>Clostridia</taxon>
        <taxon>Eubacteriales</taxon>
        <taxon>Desulfotomaculaceae</taxon>
        <taxon>Pelotomaculum</taxon>
    </lineage>
</organism>
<keyword evidence="1" id="KW-0812">Transmembrane</keyword>
<evidence type="ECO:0000313" key="4">
    <source>
        <dbReference type="Proteomes" id="UP001154312"/>
    </source>
</evidence>
<protein>
    <submittedName>
        <fullName evidence="3">DUF1648 domain-containing protein</fullName>
    </submittedName>
</protein>
<feature type="transmembrane region" description="Helical" evidence="1">
    <location>
        <begin position="61"/>
        <end position="85"/>
    </location>
</feature>
<gene>
    <name evidence="3" type="ORF">L7E55_16620</name>
</gene>
<reference evidence="3" key="1">
    <citation type="submission" date="2022-02" db="EMBL/GenBank/DDBJ databases">
        <authorList>
            <person name="Leng L."/>
        </authorList>
    </citation>
    <scope>NUCLEOTIDE SEQUENCE</scope>
    <source>
        <strain evidence="3">JI</strain>
    </source>
</reference>